<feature type="transmembrane region" description="Helical" evidence="1">
    <location>
        <begin position="7"/>
        <end position="24"/>
    </location>
</feature>
<feature type="transmembrane region" description="Helical" evidence="1">
    <location>
        <begin position="30"/>
        <end position="47"/>
    </location>
</feature>
<sequence>MRGSKYIDLGLIIFMSYFAFTRFSNGQNGLGIMFTVLALMNVLTFVMKSKQGKEQTETK</sequence>
<evidence type="ECO:0000313" key="2">
    <source>
        <dbReference type="EMBL" id="MBE1554241.1"/>
    </source>
</evidence>
<protein>
    <submittedName>
        <fullName evidence="2">Uncharacterized protein</fullName>
    </submittedName>
</protein>
<organism evidence="2 3">
    <name type="scientific">Sporosarcina limicola</name>
    <dbReference type="NCBI Taxonomy" id="34101"/>
    <lineage>
        <taxon>Bacteria</taxon>
        <taxon>Bacillati</taxon>
        <taxon>Bacillota</taxon>
        <taxon>Bacilli</taxon>
        <taxon>Bacillales</taxon>
        <taxon>Caryophanaceae</taxon>
        <taxon>Sporosarcina</taxon>
    </lineage>
</organism>
<dbReference type="EMBL" id="JADBEL010000005">
    <property type="protein sequence ID" value="MBE1554241.1"/>
    <property type="molecule type" value="Genomic_DNA"/>
</dbReference>
<keyword evidence="1" id="KW-0812">Transmembrane</keyword>
<accession>A0A927MI61</accession>
<comment type="caution">
    <text evidence="2">The sequence shown here is derived from an EMBL/GenBank/DDBJ whole genome shotgun (WGS) entry which is preliminary data.</text>
</comment>
<dbReference type="Proteomes" id="UP000658225">
    <property type="component" value="Unassembled WGS sequence"/>
</dbReference>
<evidence type="ECO:0000313" key="3">
    <source>
        <dbReference type="Proteomes" id="UP000658225"/>
    </source>
</evidence>
<evidence type="ECO:0000256" key="1">
    <source>
        <dbReference type="SAM" id="Phobius"/>
    </source>
</evidence>
<dbReference type="AlphaFoldDB" id="A0A927MI61"/>
<keyword evidence="1" id="KW-1133">Transmembrane helix</keyword>
<reference evidence="2" key="1">
    <citation type="submission" date="2020-10" db="EMBL/GenBank/DDBJ databases">
        <title>Genomic Encyclopedia of Type Strains, Phase IV (KMG-IV): sequencing the most valuable type-strain genomes for metagenomic binning, comparative biology and taxonomic classification.</title>
        <authorList>
            <person name="Goeker M."/>
        </authorList>
    </citation>
    <scope>NUCLEOTIDE SEQUENCE</scope>
    <source>
        <strain evidence="2">DSM 13886</strain>
    </source>
</reference>
<keyword evidence="3" id="KW-1185">Reference proteome</keyword>
<name>A0A927MI61_9BACL</name>
<keyword evidence="1" id="KW-0472">Membrane</keyword>
<dbReference type="RefSeq" id="WP_192598035.1">
    <property type="nucleotide sequence ID" value="NZ_JADBEL010000005.1"/>
</dbReference>
<gene>
    <name evidence="2" type="ORF">H4683_001316</name>
</gene>
<proteinExistence type="predicted"/>